<proteinExistence type="predicted"/>
<organism evidence="1 2">
    <name type="scientific">Nephila pilipes</name>
    <name type="common">Giant wood spider</name>
    <name type="synonym">Nephila maculata</name>
    <dbReference type="NCBI Taxonomy" id="299642"/>
    <lineage>
        <taxon>Eukaryota</taxon>
        <taxon>Metazoa</taxon>
        <taxon>Ecdysozoa</taxon>
        <taxon>Arthropoda</taxon>
        <taxon>Chelicerata</taxon>
        <taxon>Arachnida</taxon>
        <taxon>Araneae</taxon>
        <taxon>Araneomorphae</taxon>
        <taxon>Entelegynae</taxon>
        <taxon>Araneoidea</taxon>
        <taxon>Nephilidae</taxon>
        <taxon>Nephila</taxon>
    </lineage>
</organism>
<comment type="caution">
    <text evidence="1">The sequence shown here is derived from an EMBL/GenBank/DDBJ whole genome shotgun (WGS) entry which is preliminary data.</text>
</comment>
<gene>
    <name evidence="1" type="ORF">NPIL_188351</name>
</gene>
<accession>A0A8X6QJ39</accession>
<protein>
    <submittedName>
        <fullName evidence="1">Uncharacterized protein</fullName>
    </submittedName>
</protein>
<keyword evidence="2" id="KW-1185">Reference proteome</keyword>
<dbReference type="AlphaFoldDB" id="A0A8X6QJ39"/>
<reference evidence="1" key="1">
    <citation type="submission" date="2020-08" db="EMBL/GenBank/DDBJ databases">
        <title>Multicomponent nature underlies the extraordinary mechanical properties of spider dragline silk.</title>
        <authorList>
            <person name="Kono N."/>
            <person name="Nakamura H."/>
            <person name="Mori M."/>
            <person name="Yoshida Y."/>
            <person name="Ohtoshi R."/>
            <person name="Malay A.D."/>
            <person name="Moran D.A.P."/>
            <person name="Tomita M."/>
            <person name="Numata K."/>
            <person name="Arakawa K."/>
        </authorList>
    </citation>
    <scope>NUCLEOTIDE SEQUENCE</scope>
</reference>
<dbReference type="Proteomes" id="UP000887013">
    <property type="component" value="Unassembled WGS sequence"/>
</dbReference>
<dbReference type="EMBL" id="BMAW01082208">
    <property type="protein sequence ID" value="GFU28009.1"/>
    <property type="molecule type" value="Genomic_DNA"/>
</dbReference>
<name>A0A8X6QJ39_NEPPI</name>
<evidence type="ECO:0000313" key="2">
    <source>
        <dbReference type="Proteomes" id="UP000887013"/>
    </source>
</evidence>
<evidence type="ECO:0000313" key="1">
    <source>
        <dbReference type="EMBL" id="GFU28009.1"/>
    </source>
</evidence>
<sequence length="104" mass="11893">MIKNQLHVFRKAAIIYGHMVTTLLDTRSTSCFLKESVARNLRLNILPYEKIYFPPGNRLNPVTQSLGINSESQIERCIKAMKCISRTNSNLKLNPYSMPGHRLS</sequence>